<evidence type="ECO:0000256" key="5">
    <source>
        <dbReference type="ARBA" id="ARBA00022490"/>
    </source>
</evidence>
<dbReference type="OrthoDB" id="2138173at2759"/>
<evidence type="ECO:0000256" key="1">
    <source>
        <dbReference type="ARBA" id="ARBA00001917"/>
    </source>
</evidence>
<dbReference type="GO" id="GO:0016491">
    <property type="term" value="F:oxidoreductase activity"/>
    <property type="evidence" value="ECO:0007669"/>
    <property type="project" value="UniProtKB-KW"/>
</dbReference>
<keyword evidence="5" id="KW-0963">Cytoplasm</keyword>
<feature type="domain" description="Nitroreductase" evidence="8">
    <location>
        <begin position="11"/>
        <end position="172"/>
    </location>
</feature>
<name>G8BQ64_TETPH</name>
<keyword evidence="6" id="KW-0560">Oxidoreductase</keyword>
<dbReference type="KEGG" id="tpf:TPHA_0B04760"/>
<dbReference type="CDD" id="cd02140">
    <property type="entry name" value="Frm2-like"/>
    <property type="match status" value="1"/>
</dbReference>
<reference evidence="9 10" key="1">
    <citation type="journal article" date="2011" name="Proc. Natl. Acad. Sci. U.S.A.">
        <title>Evolutionary erosion of yeast sex chromosomes by mating-type switching accidents.</title>
        <authorList>
            <person name="Gordon J.L."/>
            <person name="Armisen D."/>
            <person name="Proux-Wera E."/>
            <person name="Oheigeartaigh S.S."/>
            <person name="Byrne K.P."/>
            <person name="Wolfe K.H."/>
        </authorList>
    </citation>
    <scope>NUCLEOTIDE SEQUENCE [LARGE SCALE GENOMIC DNA]</scope>
    <source>
        <strain evidence="10">ATCC 24235 / CBS 4417 / NBRC 1672 / NRRL Y-8282 / UCD 70-5</strain>
    </source>
</reference>
<evidence type="ECO:0000256" key="7">
    <source>
        <dbReference type="ARBA" id="ARBA00023242"/>
    </source>
</evidence>
<dbReference type="GO" id="GO:0005737">
    <property type="term" value="C:cytoplasm"/>
    <property type="evidence" value="ECO:0007669"/>
    <property type="project" value="UniProtKB-SubCell"/>
</dbReference>
<dbReference type="InterPro" id="IPR000415">
    <property type="entry name" value="Nitroreductase-like"/>
</dbReference>
<dbReference type="PANTHER" id="PTHR43035">
    <property type="entry name" value="FATTY ACID REPRESSION MUTANT PROTEIN 2-RELATED"/>
    <property type="match status" value="1"/>
</dbReference>
<evidence type="ECO:0000259" key="8">
    <source>
        <dbReference type="Pfam" id="PF00881"/>
    </source>
</evidence>
<dbReference type="Pfam" id="PF00881">
    <property type="entry name" value="Nitroreductase"/>
    <property type="match status" value="1"/>
</dbReference>
<dbReference type="InterPro" id="IPR029479">
    <property type="entry name" value="Nitroreductase"/>
</dbReference>
<dbReference type="Proteomes" id="UP000005666">
    <property type="component" value="Chromosome 2"/>
</dbReference>
<evidence type="ECO:0000256" key="6">
    <source>
        <dbReference type="ARBA" id="ARBA00023002"/>
    </source>
</evidence>
<dbReference type="eggNOG" id="ENOG502RYI9">
    <property type="taxonomic scope" value="Eukaryota"/>
</dbReference>
<sequence length="192" mass="21012">MSVEHIIKAVSSRRTIYNLKQTLPAGVTVEKIQEIVQSIVKDVPTAFNSQSTRAIILTGAAHKKAWESVVAAMPNDDAKKRPASARDEAFGSIIFMTDSKTIQGLQEKFPAYSAMFPHFADQANGAAQISTWTALHQLNLGCNLQHYNTMIREALPADVPKEWEVAAQLVFGSVGAPAGEKTFIENPVKVYK</sequence>
<dbReference type="SUPFAM" id="SSF55469">
    <property type="entry name" value="FMN-dependent nitroreductase-like"/>
    <property type="match status" value="1"/>
</dbReference>
<comment type="cofactor">
    <cofactor evidence="1">
        <name>FMN</name>
        <dbReference type="ChEBI" id="CHEBI:58210"/>
    </cofactor>
</comment>
<evidence type="ECO:0000256" key="3">
    <source>
        <dbReference type="ARBA" id="ARBA00004496"/>
    </source>
</evidence>
<comment type="similarity">
    <text evidence="4">Belongs to the nitroreductase family.</text>
</comment>
<dbReference type="STRING" id="1071381.G8BQ64"/>
<dbReference type="InterPro" id="IPR033877">
    <property type="entry name" value="Frm2/Hbn1"/>
</dbReference>
<evidence type="ECO:0000256" key="2">
    <source>
        <dbReference type="ARBA" id="ARBA00004123"/>
    </source>
</evidence>
<dbReference type="GeneID" id="11534960"/>
<gene>
    <name evidence="9" type="primary">TPHA0B04760</name>
    <name evidence="9" type="ordered locus">TPHA_0B04760</name>
</gene>
<evidence type="ECO:0000313" key="9">
    <source>
        <dbReference type="EMBL" id="CCE62145.1"/>
    </source>
</evidence>
<dbReference type="OMA" id="YDIPANW"/>
<keyword evidence="7" id="KW-0539">Nucleus</keyword>
<accession>G8BQ64</accession>
<comment type="subcellular location">
    <subcellularLocation>
        <location evidence="3">Cytoplasm</location>
    </subcellularLocation>
    <subcellularLocation>
        <location evidence="2">Nucleus</location>
    </subcellularLocation>
</comment>
<evidence type="ECO:0000313" key="10">
    <source>
        <dbReference type="Proteomes" id="UP000005666"/>
    </source>
</evidence>
<dbReference type="AlphaFoldDB" id="G8BQ64"/>
<dbReference type="RefSeq" id="XP_003684579.1">
    <property type="nucleotide sequence ID" value="XM_003684531.1"/>
</dbReference>
<dbReference type="EMBL" id="HE612857">
    <property type="protein sequence ID" value="CCE62145.1"/>
    <property type="molecule type" value="Genomic_DNA"/>
</dbReference>
<evidence type="ECO:0000256" key="4">
    <source>
        <dbReference type="ARBA" id="ARBA00007118"/>
    </source>
</evidence>
<organism evidence="9 10">
    <name type="scientific">Tetrapisispora phaffii (strain ATCC 24235 / CBS 4417 / NBRC 1672 / NRRL Y-8282 / UCD 70-5)</name>
    <name type="common">Yeast</name>
    <name type="synonym">Fabospora phaffii</name>
    <dbReference type="NCBI Taxonomy" id="1071381"/>
    <lineage>
        <taxon>Eukaryota</taxon>
        <taxon>Fungi</taxon>
        <taxon>Dikarya</taxon>
        <taxon>Ascomycota</taxon>
        <taxon>Saccharomycotina</taxon>
        <taxon>Saccharomycetes</taxon>
        <taxon>Saccharomycetales</taxon>
        <taxon>Saccharomycetaceae</taxon>
        <taxon>Tetrapisispora</taxon>
    </lineage>
</organism>
<dbReference type="GO" id="GO:0034599">
    <property type="term" value="P:cellular response to oxidative stress"/>
    <property type="evidence" value="ECO:0007669"/>
    <property type="project" value="InterPro"/>
</dbReference>
<protein>
    <recommendedName>
        <fullName evidence="8">Nitroreductase domain-containing protein</fullName>
    </recommendedName>
</protein>
<dbReference type="GO" id="GO:0005634">
    <property type="term" value="C:nucleus"/>
    <property type="evidence" value="ECO:0007669"/>
    <property type="project" value="UniProtKB-SubCell"/>
</dbReference>
<dbReference type="FunFam" id="3.40.109.10:FF:000001">
    <property type="entry name" value="Nitroreductase family"/>
    <property type="match status" value="1"/>
</dbReference>
<dbReference type="HOGENOM" id="CLU_073125_1_0_1"/>
<dbReference type="Gene3D" id="3.40.109.10">
    <property type="entry name" value="NADH Oxidase"/>
    <property type="match status" value="1"/>
</dbReference>
<dbReference type="PANTHER" id="PTHR43035:SF1">
    <property type="entry name" value="FATTY ACID REPRESSION MUTANT PROTEIN 2-RELATED"/>
    <property type="match status" value="1"/>
</dbReference>
<keyword evidence="10" id="KW-1185">Reference proteome</keyword>
<proteinExistence type="inferred from homology"/>